<protein>
    <submittedName>
        <fullName evidence="1">Uncharacterized protein</fullName>
    </submittedName>
</protein>
<evidence type="ECO:0000313" key="1">
    <source>
        <dbReference type="EMBL" id="KAF4086418.1"/>
    </source>
</evidence>
<dbReference type="AlphaFoldDB" id="A0A7J6AXY4"/>
<proteinExistence type="predicted"/>
<dbReference type="EMBL" id="JAAGNN010000008">
    <property type="protein sequence ID" value="KAF4086418.1"/>
    <property type="molecule type" value="Genomic_DNA"/>
</dbReference>
<keyword evidence="2" id="KW-1185">Reference proteome</keyword>
<evidence type="ECO:0000313" key="2">
    <source>
        <dbReference type="Proteomes" id="UP000593565"/>
    </source>
</evidence>
<organism evidence="1 2">
    <name type="scientific">Ameiurus melas</name>
    <name type="common">Black bullhead</name>
    <name type="synonym">Silurus melas</name>
    <dbReference type="NCBI Taxonomy" id="219545"/>
    <lineage>
        <taxon>Eukaryota</taxon>
        <taxon>Metazoa</taxon>
        <taxon>Chordata</taxon>
        <taxon>Craniata</taxon>
        <taxon>Vertebrata</taxon>
        <taxon>Euteleostomi</taxon>
        <taxon>Actinopterygii</taxon>
        <taxon>Neopterygii</taxon>
        <taxon>Teleostei</taxon>
        <taxon>Ostariophysi</taxon>
        <taxon>Siluriformes</taxon>
        <taxon>Ictaluridae</taxon>
        <taxon>Ameiurus</taxon>
    </lineage>
</organism>
<accession>A0A7J6AXY4</accession>
<gene>
    <name evidence="1" type="ORF">AMELA_G00106030</name>
</gene>
<reference evidence="1 2" key="1">
    <citation type="submission" date="2020-02" db="EMBL/GenBank/DDBJ databases">
        <title>A chromosome-scale genome assembly of the black bullhead catfish (Ameiurus melas).</title>
        <authorList>
            <person name="Wen M."/>
            <person name="Zham M."/>
            <person name="Cabau C."/>
            <person name="Klopp C."/>
            <person name="Donnadieu C."/>
            <person name="Roques C."/>
            <person name="Bouchez O."/>
            <person name="Lampietro C."/>
            <person name="Jouanno E."/>
            <person name="Herpin A."/>
            <person name="Louis A."/>
            <person name="Berthelot C."/>
            <person name="Parey E."/>
            <person name="Roest-Crollius H."/>
            <person name="Braasch I."/>
            <person name="Postlethwait J."/>
            <person name="Robinson-Rechavi M."/>
            <person name="Echchiki A."/>
            <person name="Begum T."/>
            <person name="Montfort J."/>
            <person name="Schartl M."/>
            <person name="Bobe J."/>
            <person name="Guiguen Y."/>
        </authorList>
    </citation>
    <scope>NUCLEOTIDE SEQUENCE [LARGE SCALE GENOMIC DNA]</scope>
    <source>
        <strain evidence="1">M_S1</strain>
        <tissue evidence="1">Blood</tissue>
    </source>
</reference>
<sequence>MLPEASRVPFQQLFFFVNPPVFPTDPSPAPCAVGLANECLAFRAPFSLLVYAGQSECSGRGLLEYGLGNINVSFVVAVFAATGIKGVCFSYHRLSPRNDDVTPCTEDVTSAEDAVPG</sequence>
<name>A0A7J6AXY4_AMEME</name>
<dbReference type="Proteomes" id="UP000593565">
    <property type="component" value="Unassembled WGS sequence"/>
</dbReference>
<comment type="caution">
    <text evidence="1">The sequence shown here is derived from an EMBL/GenBank/DDBJ whole genome shotgun (WGS) entry which is preliminary data.</text>
</comment>